<feature type="domain" description="Anti-sigma-28 factor FlgM C-terminal" evidence="10">
    <location>
        <begin position="52"/>
        <end position="105"/>
    </location>
</feature>
<keyword evidence="11" id="KW-0282">Flagellum</keyword>
<evidence type="ECO:0000256" key="6">
    <source>
        <dbReference type="ARBA" id="ARBA00023163"/>
    </source>
</evidence>
<gene>
    <name evidence="11" type="ORF">AZI86_09120</name>
</gene>
<evidence type="ECO:0000256" key="3">
    <source>
        <dbReference type="ARBA" id="ARBA00022491"/>
    </source>
</evidence>
<evidence type="ECO:0000256" key="8">
    <source>
        <dbReference type="ARBA" id="ARBA00030117"/>
    </source>
</evidence>
<evidence type="ECO:0000256" key="5">
    <source>
        <dbReference type="ARBA" id="ARBA00023015"/>
    </source>
</evidence>
<feature type="compositionally biased region" description="Low complexity" evidence="9">
    <location>
        <begin position="23"/>
        <end position="32"/>
    </location>
</feature>
<comment type="similarity">
    <text evidence="1">Belongs to the FlgM family.</text>
</comment>
<keyword evidence="11" id="KW-0969">Cilium</keyword>
<evidence type="ECO:0000259" key="10">
    <source>
        <dbReference type="Pfam" id="PF04316"/>
    </source>
</evidence>
<keyword evidence="3" id="KW-0678">Repressor</keyword>
<evidence type="ECO:0000256" key="4">
    <source>
        <dbReference type="ARBA" id="ARBA00022795"/>
    </source>
</evidence>
<sequence>MKITHNKIGQNLNLTDSAKSDKAGGIASKSAGIGNANKADALMGSSLGESTKVELSPKAQEAKRIKELAMAAPDVDEAKVAKFRQLIDEGKYKTDAKAIADKMVDEHLEF</sequence>
<accession>A0A150WRU3</accession>
<name>A0A150WRU3_BDEBC</name>
<evidence type="ECO:0000313" key="12">
    <source>
        <dbReference type="Proteomes" id="UP000075320"/>
    </source>
</evidence>
<evidence type="ECO:0000256" key="2">
    <source>
        <dbReference type="ARBA" id="ARBA00017823"/>
    </source>
</evidence>
<protein>
    <recommendedName>
        <fullName evidence="2">Negative regulator of flagellin synthesis</fullName>
    </recommendedName>
    <alternativeName>
        <fullName evidence="8">Anti-sigma-28 factor</fullName>
    </alternativeName>
</protein>
<keyword evidence="11" id="KW-0966">Cell projection</keyword>
<feature type="region of interest" description="Disordered" evidence="9">
    <location>
        <begin position="1"/>
        <end position="32"/>
    </location>
</feature>
<keyword evidence="4" id="KW-1005">Bacterial flagellum biogenesis</keyword>
<dbReference type="RefSeq" id="WP_061834736.1">
    <property type="nucleotide sequence ID" value="NZ_LUKE01000001.1"/>
</dbReference>
<dbReference type="AlphaFoldDB" id="A0A150WRU3"/>
<dbReference type="SUPFAM" id="SSF101498">
    <property type="entry name" value="Anti-sigma factor FlgM"/>
    <property type="match status" value="1"/>
</dbReference>
<keyword evidence="6" id="KW-0804">Transcription</keyword>
<comment type="caution">
    <text evidence="11">The sequence shown here is derived from an EMBL/GenBank/DDBJ whole genome shotgun (WGS) entry which is preliminary data.</text>
</comment>
<comment type="function">
    <text evidence="7">Responsible for the coupling of flagellin expression to flagellar assembly by preventing expression of the flagellin genes when a component of the middle class of proteins is defective. It negatively regulates flagellar genes by inhibiting the activity of FliA by directly binding to FliA.</text>
</comment>
<evidence type="ECO:0000256" key="1">
    <source>
        <dbReference type="ARBA" id="ARBA00005322"/>
    </source>
</evidence>
<organism evidence="11 12">
    <name type="scientific">Bdellovibrio bacteriovorus</name>
    <dbReference type="NCBI Taxonomy" id="959"/>
    <lineage>
        <taxon>Bacteria</taxon>
        <taxon>Pseudomonadati</taxon>
        <taxon>Bdellovibrionota</taxon>
        <taxon>Bdellovibrionia</taxon>
        <taxon>Bdellovibrionales</taxon>
        <taxon>Pseudobdellovibrionaceae</taxon>
        <taxon>Bdellovibrio</taxon>
    </lineage>
</organism>
<dbReference type="GO" id="GO:0044781">
    <property type="term" value="P:bacterial-type flagellum organization"/>
    <property type="evidence" value="ECO:0007669"/>
    <property type="project" value="UniProtKB-KW"/>
</dbReference>
<proteinExistence type="inferred from homology"/>
<keyword evidence="12" id="KW-1185">Reference proteome</keyword>
<dbReference type="NCBIfam" id="TIGR03824">
    <property type="entry name" value="FlgM_jcvi"/>
    <property type="match status" value="1"/>
</dbReference>
<evidence type="ECO:0000256" key="9">
    <source>
        <dbReference type="SAM" id="MobiDB-lite"/>
    </source>
</evidence>
<dbReference type="InterPro" id="IPR035890">
    <property type="entry name" value="Anti-sigma-28_factor_FlgM_sf"/>
</dbReference>
<reference evidence="11 12" key="1">
    <citation type="submission" date="2016-03" db="EMBL/GenBank/DDBJ databases">
        <authorList>
            <person name="Ploux O."/>
        </authorList>
    </citation>
    <scope>NUCLEOTIDE SEQUENCE [LARGE SCALE GENOMIC DNA]</scope>
    <source>
        <strain evidence="11 12">R0</strain>
    </source>
</reference>
<evidence type="ECO:0000256" key="7">
    <source>
        <dbReference type="ARBA" id="ARBA00024739"/>
    </source>
</evidence>
<dbReference type="InterPro" id="IPR007412">
    <property type="entry name" value="FlgM"/>
</dbReference>
<evidence type="ECO:0000313" key="11">
    <source>
        <dbReference type="EMBL" id="KYG67160.1"/>
    </source>
</evidence>
<feature type="compositionally biased region" description="Polar residues" evidence="9">
    <location>
        <begin position="7"/>
        <end position="16"/>
    </location>
</feature>
<dbReference type="EMBL" id="LUKE01000001">
    <property type="protein sequence ID" value="KYG67160.1"/>
    <property type="molecule type" value="Genomic_DNA"/>
</dbReference>
<dbReference type="Pfam" id="PF04316">
    <property type="entry name" value="FlgM"/>
    <property type="match status" value="1"/>
</dbReference>
<dbReference type="GO" id="GO:0045892">
    <property type="term" value="P:negative regulation of DNA-templated transcription"/>
    <property type="evidence" value="ECO:0007669"/>
    <property type="project" value="InterPro"/>
</dbReference>
<keyword evidence="5" id="KW-0805">Transcription regulation</keyword>
<dbReference type="OrthoDB" id="5295890at2"/>
<dbReference type="Proteomes" id="UP000075320">
    <property type="component" value="Unassembled WGS sequence"/>
</dbReference>
<dbReference type="InterPro" id="IPR031316">
    <property type="entry name" value="FlgM_C"/>
</dbReference>